<name>A0A225M9T9_9BURK</name>
<comment type="similarity">
    <text evidence="1 2">Belongs to the enoyl-CoA hydratase/isomerase family.</text>
</comment>
<dbReference type="SUPFAM" id="SSF52096">
    <property type="entry name" value="ClpP/crotonase"/>
    <property type="match status" value="1"/>
</dbReference>
<dbReference type="GO" id="GO:0003824">
    <property type="term" value="F:catalytic activity"/>
    <property type="evidence" value="ECO:0007669"/>
    <property type="project" value="InterPro"/>
</dbReference>
<dbReference type="Pfam" id="PF00378">
    <property type="entry name" value="ECH_1"/>
    <property type="match status" value="1"/>
</dbReference>
<dbReference type="OrthoDB" id="9807606at2"/>
<dbReference type="Gene3D" id="3.90.226.10">
    <property type="entry name" value="2-enoyl-CoA Hydratase, Chain A, domain 1"/>
    <property type="match status" value="1"/>
</dbReference>
<dbReference type="CDD" id="cd06558">
    <property type="entry name" value="crotonase-like"/>
    <property type="match status" value="1"/>
</dbReference>
<evidence type="ECO:0000313" key="4">
    <source>
        <dbReference type="Proteomes" id="UP000214603"/>
    </source>
</evidence>
<dbReference type="Proteomes" id="UP000214603">
    <property type="component" value="Unassembled WGS sequence"/>
</dbReference>
<dbReference type="EMBL" id="NJIH01000010">
    <property type="protein sequence ID" value="OWT56870.1"/>
    <property type="molecule type" value="Genomic_DNA"/>
</dbReference>
<proteinExistence type="inferred from homology"/>
<dbReference type="PANTHER" id="PTHR11941:SF54">
    <property type="entry name" value="ENOYL-COA HYDRATASE, MITOCHONDRIAL"/>
    <property type="match status" value="1"/>
</dbReference>
<evidence type="ECO:0000256" key="1">
    <source>
        <dbReference type="ARBA" id="ARBA00005254"/>
    </source>
</evidence>
<accession>A0A225M9T9</accession>
<dbReference type="InterPro" id="IPR001753">
    <property type="entry name" value="Enoyl-CoA_hydra/iso"/>
</dbReference>
<protein>
    <submittedName>
        <fullName evidence="3">Enoyl-CoA hydratase</fullName>
    </submittedName>
</protein>
<gene>
    <name evidence="3" type="ORF">CEY11_18510</name>
</gene>
<dbReference type="PROSITE" id="PS00166">
    <property type="entry name" value="ENOYL_COA_HYDRATASE"/>
    <property type="match status" value="1"/>
</dbReference>
<dbReference type="PANTHER" id="PTHR11941">
    <property type="entry name" value="ENOYL-COA HYDRATASE-RELATED"/>
    <property type="match status" value="1"/>
</dbReference>
<dbReference type="RefSeq" id="WP_088604878.1">
    <property type="nucleotide sequence ID" value="NZ_NJIH01000010.1"/>
</dbReference>
<evidence type="ECO:0000313" key="3">
    <source>
        <dbReference type="EMBL" id="OWT56870.1"/>
    </source>
</evidence>
<keyword evidence="4" id="KW-1185">Reference proteome</keyword>
<dbReference type="InterPro" id="IPR018376">
    <property type="entry name" value="Enoyl-CoA_hyd/isom_CS"/>
</dbReference>
<evidence type="ECO:0000256" key="2">
    <source>
        <dbReference type="RuleBase" id="RU003707"/>
    </source>
</evidence>
<sequence length="252" mass="27812">MPEYQTLLVSQEDEGVLLIKLHRPQRKNALSATLVRELQDVFLEFDANDEHRVAVLTSSGDDMFSAGADVSEWPDELWRCMPNLGFKTDKPIVTAVSGWCIGGALTICMLSDVLVASESAKFLYPEGKLGFTGGMVASLAARIPHHAAMDMILLGRPLEAKRAYELGFVNEVTPVGGQVECALGMARNLARMSPMVLKTIKRFVNDHVLAKGPSEQMVQTMRALKHVAESDDFKEGMAAFKEKRPAVYKWKS</sequence>
<comment type="caution">
    <text evidence="3">The sequence shown here is derived from an EMBL/GenBank/DDBJ whole genome shotgun (WGS) entry which is preliminary data.</text>
</comment>
<dbReference type="GO" id="GO:0006635">
    <property type="term" value="P:fatty acid beta-oxidation"/>
    <property type="evidence" value="ECO:0007669"/>
    <property type="project" value="TreeGrafter"/>
</dbReference>
<organism evidence="3 4">
    <name type="scientific">Candidimonas nitroreducens</name>
    <dbReference type="NCBI Taxonomy" id="683354"/>
    <lineage>
        <taxon>Bacteria</taxon>
        <taxon>Pseudomonadati</taxon>
        <taxon>Pseudomonadota</taxon>
        <taxon>Betaproteobacteria</taxon>
        <taxon>Burkholderiales</taxon>
        <taxon>Alcaligenaceae</taxon>
        <taxon>Candidimonas</taxon>
    </lineage>
</organism>
<dbReference type="InterPro" id="IPR029045">
    <property type="entry name" value="ClpP/crotonase-like_dom_sf"/>
</dbReference>
<reference evidence="4" key="1">
    <citation type="submission" date="2017-06" db="EMBL/GenBank/DDBJ databases">
        <title>Herbaspirillum phytohormonus sp. nov., isolated from the root nodule of Robinia pseudoacacia in lead-zinc mine.</title>
        <authorList>
            <person name="Fan M."/>
            <person name="Lin Y."/>
        </authorList>
    </citation>
    <scope>NUCLEOTIDE SEQUENCE [LARGE SCALE GENOMIC DNA]</scope>
    <source>
        <strain evidence="4">SC-089</strain>
    </source>
</reference>
<dbReference type="AlphaFoldDB" id="A0A225M9T9"/>